<dbReference type="PRINTS" id="PR00411">
    <property type="entry name" value="PNDRDTASEI"/>
</dbReference>
<evidence type="ECO:0000256" key="4">
    <source>
        <dbReference type="ARBA" id="ARBA00022630"/>
    </source>
</evidence>
<dbReference type="Gene3D" id="3.50.50.60">
    <property type="entry name" value="FAD/NAD(P)-binding domain"/>
    <property type="match status" value="1"/>
</dbReference>
<keyword evidence="5" id="KW-0288">FMN</keyword>
<evidence type="ECO:0000256" key="5">
    <source>
        <dbReference type="ARBA" id="ARBA00022643"/>
    </source>
</evidence>
<dbReference type="PANTHER" id="PTHR42917">
    <property type="entry name" value="2,4-DIENOYL-COA REDUCTASE"/>
    <property type="match status" value="1"/>
</dbReference>
<keyword evidence="8" id="KW-0408">Iron</keyword>
<dbReference type="GO" id="GO:0010181">
    <property type="term" value="F:FMN binding"/>
    <property type="evidence" value="ECO:0007669"/>
    <property type="project" value="InterPro"/>
</dbReference>
<proteinExistence type="inferred from homology"/>
<gene>
    <name evidence="12" type="ORF">D1639_03900</name>
</gene>
<dbReference type="CDD" id="cd02803">
    <property type="entry name" value="OYE_like_FMN_family"/>
    <property type="match status" value="1"/>
</dbReference>
<dbReference type="Pfam" id="PF07992">
    <property type="entry name" value="Pyr_redox_2"/>
    <property type="match status" value="1"/>
</dbReference>
<keyword evidence="6" id="KW-0479">Metal-binding</keyword>
<dbReference type="InterPro" id="IPR001155">
    <property type="entry name" value="OxRdtase_FMN_N"/>
</dbReference>
<organism evidence="12">
    <name type="scientific">Muribaculaceae bacterium Z82</name>
    <dbReference type="NCBI Taxonomy" id="2304548"/>
    <lineage>
        <taxon>Bacteria</taxon>
        <taxon>Pseudomonadati</taxon>
        <taxon>Bacteroidota</taxon>
        <taxon>Bacteroidia</taxon>
        <taxon>Bacteroidales</taxon>
        <taxon>Muribaculaceae</taxon>
    </lineage>
</organism>
<comment type="cofactor">
    <cofactor evidence="2">
        <name>[4Fe-4S] cluster</name>
        <dbReference type="ChEBI" id="CHEBI:49883"/>
    </cofactor>
</comment>
<keyword evidence="7" id="KW-0560">Oxidoreductase</keyword>
<evidence type="ECO:0000256" key="3">
    <source>
        <dbReference type="ARBA" id="ARBA00011048"/>
    </source>
</evidence>
<keyword evidence="9" id="KW-0411">Iron-sulfur</keyword>
<comment type="similarity">
    <text evidence="3">In the N-terminal section; belongs to the NADH:flavin oxidoreductase/NADH oxidase family.</text>
</comment>
<dbReference type="InterPro" id="IPR013785">
    <property type="entry name" value="Aldolase_TIM"/>
</dbReference>
<evidence type="ECO:0000259" key="10">
    <source>
        <dbReference type="Pfam" id="PF00724"/>
    </source>
</evidence>
<dbReference type="InterPro" id="IPR051793">
    <property type="entry name" value="NADH:flavin_oxidoreductase"/>
</dbReference>
<reference evidence="12" key="1">
    <citation type="submission" date="2018-08" db="EMBL/GenBank/DDBJ databases">
        <title>Murine metabolic-syndrome-specific gut microbial biobank.</title>
        <authorList>
            <person name="Liu C."/>
        </authorList>
    </citation>
    <scope>NUCLEOTIDE SEQUENCE [LARGE SCALE GENOMIC DNA]</scope>
    <source>
        <strain evidence="12">Z82</strain>
    </source>
</reference>
<evidence type="ECO:0000313" key="12">
    <source>
        <dbReference type="EMBL" id="NBI34187.1"/>
    </source>
</evidence>
<dbReference type="GO" id="GO:0016491">
    <property type="term" value="F:oxidoreductase activity"/>
    <property type="evidence" value="ECO:0007669"/>
    <property type="project" value="UniProtKB-KW"/>
</dbReference>
<feature type="domain" description="NADH:flavin oxidoreductase/NADH oxidase N-terminal" evidence="10">
    <location>
        <begin position="10"/>
        <end position="344"/>
    </location>
</feature>
<dbReference type="PRINTS" id="PR00368">
    <property type="entry name" value="FADPNR"/>
</dbReference>
<evidence type="ECO:0000256" key="9">
    <source>
        <dbReference type="ARBA" id="ARBA00023014"/>
    </source>
</evidence>
<protein>
    <submittedName>
        <fullName evidence="12">FAD-dependent oxidoreductase</fullName>
    </submittedName>
</protein>
<feature type="domain" description="FAD/NAD(P)-binding" evidence="11">
    <location>
        <begin position="392"/>
        <end position="679"/>
    </location>
</feature>
<dbReference type="AlphaFoldDB" id="A0A7C9NL89"/>
<dbReference type="GO" id="GO:0046872">
    <property type="term" value="F:metal ion binding"/>
    <property type="evidence" value="ECO:0007669"/>
    <property type="project" value="UniProtKB-KW"/>
</dbReference>
<dbReference type="SUPFAM" id="SSF51395">
    <property type="entry name" value="FMN-linked oxidoreductases"/>
    <property type="match status" value="1"/>
</dbReference>
<evidence type="ECO:0000256" key="2">
    <source>
        <dbReference type="ARBA" id="ARBA00001966"/>
    </source>
</evidence>
<name>A0A7C9NL89_9BACT</name>
<sequence>MSKEYPILGSPLKVNGVTMRNRMITTSMSPGMGYVDGENHPTEMLANYLEERAAGGTGMIIQTICPWKRTNIEGLHPLPCAYDDSCVDELKTYMVDPVHKHDGLICAQIYCVHDLKFEGEDKESAYGPSDIAVIPMMGGFKAMTLEQIAEFKKMFVNATLVCKKAGFDAVEVMAGVGGVMSRFMSQATNNRTDQYGGSLENRARLTLEIIREVREAVGPDYPIVVRWSPVDFIKTANGSGLSMEESLQIAQWMEEAGLDMHDLSVGWHETSVPLTTKGIEDGHWMYISEQIKTVAKKPVGQGYRNTDPTVMEQNLQDGKCDVIAGLRYSIADPALPLKVMEDRTAEMRKCIVCCRCIDDVVSRGKDLVYCGVNPHLGAELLHPMYPKTDHPKKVMVIGSGPAGLNAALTAAQRGHKVDLYEEGPRIGGCVKMSAIFSPYHERYLDYLTHQMKEHPEITVHLKTKVTPELVAQVKPDAAIVAVGGNPIGIDVPGSDGKNVVMSHDFLEMLNGHAPKGKKGLFNKIMWKGGSWFLKAHYTPSFAREMTAKMTWPISREVAIIGGGLPGCELGHLCMETGRTTGIIEEGKKIGYDVSPSERFGLTSQFKKAENVSLHPLTRVVEITEQGVKCITTVPEKDANGKPLKDENGKPVTHEEDLFVPGKTVAVTLGLSENHELYEELLRQNVEVYMAGDCNEPARIADATKAGYVAACAL</sequence>
<dbReference type="Pfam" id="PF00724">
    <property type="entry name" value="Oxidored_FMN"/>
    <property type="match status" value="1"/>
</dbReference>
<evidence type="ECO:0000256" key="6">
    <source>
        <dbReference type="ARBA" id="ARBA00022723"/>
    </source>
</evidence>
<comment type="cofactor">
    <cofactor evidence="1">
        <name>FMN</name>
        <dbReference type="ChEBI" id="CHEBI:58210"/>
    </cofactor>
</comment>
<evidence type="ECO:0000256" key="7">
    <source>
        <dbReference type="ARBA" id="ARBA00023002"/>
    </source>
</evidence>
<dbReference type="SUPFAM" id="SSF51905">
    <property type="entry name" value="FAD/NAD(P)-binding domain"/>
    <property type="match status" value="1"/>
</dbReference>
<dbReference type="InterPro" id="IPR036188">
    <property type="entry name" value="FAD/NAD-bd_sf"/>
</dbReference>
<dbReference type="GO" id="GO:0051536">
    <property type="term" value="F:iron-sulfur cluster binding"/>
    <property type="evidence" value="ECO:0007669"/>
    <property type="project" value="UniProtKB-KW"/>
</dbReference>
<dbReference type="EMBL" id="QWKH01000017">
    <property type="protein sequence ID" value="NBI34187.1"/>
    <property type="molecule type" value="Genomic_DNA"/>
</dbReference>
<evidence type="ECO:0000259" key="11">
    <source>
        <dbReference type="Pfam" id="PF07992"/>
    </source>
</evidence>
<dbReference type="Gene3D" id="3.20.20.70">
    <property type="entry name" value="Aldolase class I"/>
    <property type="match status" value="1"/>
</dbReference>
<evidence type="ECO:0000256" key="8">
    <source>
        <dbReference type="ARBA" id="ARBA00023004"/>
    </source>
</evidence>
<dbReference type="PANTHER" id="PTHR42917:SF2">
    <property type="entry name" value="2,4-DIENOYL-COA REDUCTASE [(2E)-ENOYL-COA-PRODUCING]"/>
    <property type="match status" value="1"/>
</dbReference>
<evidence type="ECO:0000256" key="1">
    <source>
        <dbReference type="ARBA" id="ARBA00001917"/>
    </source>
</evidence>
<keyword evidence="4" id="KW-0285">Flavoprotein</keyword>
<comment type="caution">
    <text evidence="12">The sequence shown here is derived from an EMBL/GenBank/DDBJ whole genome shotgun (WGS) entry which is preliminary data.</text>
</comment>
<dbReference type="Gene3D" id="3.40.50.720">
    <property type="entry name" value="NAD(P)-binding Rossmann-like Domain"/>
    <property type="match status" value="1"/>
</dbReference>
<accession>A0A7C9NL89</accession>
<dbReference type="InterPro" id="IPR023753">
    <property type="entry name" value="FAD/NAD-binding_dom"/>
</dbReference>